<dbReference type="AlphaFoldDB" id="A0A9P5AE68"/>
<dbReference type="EMBL" id="PVQB02000472">
    <property type="protein sequence ID" value="KAF4336754.1"/>
    <property type="molecule type" value="Genomic_DNA"/>
</dbReference>
<dbReference type="OrthoDB" id="329835at2759"/>
<dbReference type="PANTHER" id="PTHR45681:SF6">
    <property type="entry name" value="POLYKETIDE SYNTHASE 37"/>
    <property type="match status" value="1"/>
</dbReference>
<dbReference type="InterPro" id="IPR050444">
    <property type="entry name" value="Polyketide_Synthase"/>
</dbReference>
<evidence type="ECO:0000313" key="3">
    <source>
        <dbReference type="EMBL" id="KAF4336754.1"/>
    </source>
</evidence>
<reference evidence="3" key="1">
    <citation type="journal article" date="2017" name="Mycologia">
        <title>Fusarium algeriense, sp. nov., a novel toxigenic crown rot pathogen of durum wheat from Algeria is nested in the Fusarium burgessii species complex.</title>
        <authorList>
            <person name="Laraba I."/>
            <person name="Keddad A."/>
            <person name="Boureghda H."/>
            <person name="Abdallah N."/>
            <person name="Vaughan M.M."/>
            <person name="Proctor R.H."/>
            <person name="Busman M."/>
            <person name="O'Donnell K."/>
        </authorList>
    </citation>
    <scope>NUCLEOTIDE SEQUENCE</scope>
    <source>
        <strain evidence="3">NRRL 25174</strain>
    </source>
</reference>
<dbReference type="Pfam" id="PF08242">
    <property type="entry name" value="Methyltransf_12"/>
    <property type="match status" value="1"/>
</dbReference>
<keyword evidence="4" id="KW-1185">Reference proteome</keyword>
<sequence>MSIVQPIIRDPVVVHDEDDWDSVLHIEWEPDANFFTGSELRPRTPLCKATADDQITLARAAALIIRASLNNIPLDIPDFDPSRLTGFRKQLYQWMQAYNSSQASKLVLDDVTMTVTIEILTSLTRMGVEGEILSKIGPNLGAILQGTMDPMPLLLEGDRFNRMQDGMELMQKMRPHLRQYLSSYGTKRPVLNVLEVGSSTSNNTQTIFDALREQKGVSYTLTDTSLSVLEQTKSSITKDFTKLKSLDINRDTLEQGFSPNTYDVVVVNNILHTANSLPETLANLRKLLIPGGVLALVGLSDISPAYSLIMGMNENMWPDERVEQLEYPSKEQWTKMLQANGFSGLEPATKTFDHIGQSSYCVIATAVSSTQHLMVNILPDSQGKLFGFADQLASALAENGTASTISPALPEDLSSRFVYVVLDDGSGSLTEYESLSKANNVLWISMAAEGSKQRDMTVVTRFARGARKNNQALKLVTLDVKQDYPEYTDILKIVTRIIRVSFQEDRGSRTEFEFEYRNGEVLVPRVHGKLGTQKAI</sequence>
<dbReference type="Gene3D" id="3.40.50.150">
    <property type="entry name" value="Vaccinia Virus protein VP39"/>
    <property type="match status" value="1"/>
</dbReference>
<protein>
    <submittedName>
        <fullName evidence="3">Polyketide synthase</fullName>
    </submittedName>
</protein>
<evidence type="ECO:0000313" key="4">
    <source>
        <dbReference type="Proteomes" id="UP000730481"/>
    </source>
</evidence>
<name>A0A9P5AE68_9HYPO</name>
<dbReference type="Proteomes" id="UP000730481">
    <property type="component" value="Unassembled WGS sequence"/>
</dbReference>
<dbReference type="SUPFAM" id="SSF53335">
    <property type="entry name" value="S-adenosyl-L-methionine-dependent methyltransferases"/>
    <property type="match status" value="1"/>
</dbReference>
<dbReference type="PANTHER" id="PTHR45681">
    <property type="entry name" value="POLYKETIDE SYNTHASE 44-RELATED"/>
    <property type="match status" value="1"/>
</dbReference>
<feature type="domain" description="Methyltransferase type 12" evidence="2">
    <location>
        <begin position="194"/>
        <end position="294"/>
    </location>
</feature>
<evidence type="ECO:0000256" key="1">
    <source>
        <dbReference type="ARBA" id="ARBA00022679"/>
    </source>
</evidence>
<keyword evidence="1" id="KW-0808">Transferase</keyword>
<accession>A0A9P5AE68</accession>
<dbReference type="InterPro" id="IPR013217">
    <property type="entry name" value="Methyltransf_12"/>
</dbReference>
<reference evidence="3" key="2">
    <citation type="submission" date="2020-02" db="EMBL/GenBank/DDBJ databases">
        <title>Identification and distribution of gene clusters putatively required for synthesis of sphingolipid metabolism inhibitors in phylogenetically diverse species of the filamentous fungus Fusarium.</title>
        <authorList>
            <person name="Kim H.-S."/>
            <person name="Busman M."/>
            <person name="Brown D.W."/>
            <person name="Divon H."/>
            <person name="Uhlig S."/>
            <person name="Proctor R.H."/>
        </authorList>
    </citation>
    <scope>NUCLEOTIDE SEQUENCE</scope>
    <source>
        <strain evidence="3">NRRL 25174</strain>
    </source>
</reference>
<dbReference type="GO" id="GO:0016740">
    <property type="term" value="F:transferase activity"/>
    <property type="evidence" value="ECO:0007669"/>
    <property type="project" value="UniProtKB-KW"/>
</dbReference>
<comment type="caution">
    <text evidence="3">The sequence shown here is derived from an EMBL/GenBank/DDBJ whole genome shotgun (WGS) entry which is preliminary data.</text>
</comment>
<proteinExistence type="predicted"/>
<gene>
    <name evidence="3" type="ORF">FBEOM_9385</name>
</gene>
<dbReference type="InterPro" id="IPR029063">
    <property type="entry name" value="SAM-dependent_MTases_sf"/>
</dbReference>
<evidence type="ECO:0000259" key="2">
    <source>
        <dbReference type="Pfam" id="PF08242"/>
    </source>
</evidence>
<organism evidence="3 4">
    <name type="scientific">Fusarium beomiforme</name>
    <dbReference type="NCBI Taxonomy" id="44412"/>
    <lineage>
        <taxon>Eukaryota</taxon>
        <taxon>Fungi</taxon>
        <taxon>Dikarya</taxon>
        <taxon>Ascomycota</taxon>
        <taxon>Pezizomycotina</taxon>
        <taxon>Sordariomycetes</taxon>
        <taxon>Hypocreomycetidae</taxon>
        <taxon>Hypocreales</taxon>
        <taxon>Nectriaceae</taxon>
        <taxon>Fusarium</taxon>
        <taxon>Fusarium burgessii species complex</taxon>
    </lineage>
</organism>